<reference evidence="5" key="1">
    <citation type="submission" date="2020-09" db="EMBL/GenBank/DDBJ databases">
        <title>Secondary metabolite and genome analysis of marine Streptomyces chumphonensis KK1-2T.</title>
        <authorList>
            <person name="Phongsopitanun W."/>
            <person name="Kanchanasin P."/>
            <person name="Pittayakhajonwut P."/>
            <person name="Suwanborirux K."/>
            <person name="Tanasupawat S."/>
        </authorList>
    </citation>
    <scope>NUCLEOTIDE SEQUENCE</scope>
    <source>
        <strain evidence="5">KK1-2</strain>
    </source>
</reference>
<dbReference type="Gene3D" id="3.40.50.2000">
    <property type="entry name" value="Glycogen Phosphorylase B"/>
    <property type="match status" value="1"/>
</dbReference>
<keyword evidence="2" id="KW-0328">Glycosyltransferase</keyword>
<dbReference type="GO" id="GO:0016757">
    <property type="term" value="F:glycosyltransferase activity"/>
    <property type="evidence" value="ECO:0007669"/>
    <property type="project" value="UniProtKB-KW"/>
</dbReference>
<keyword evidence="3" id="KW-0808">Transferase</keyword>
<proteinExistence type="predicted"/>
<dbReference type="AlphaFoldDB" id="A0A927EV63"/>
<dbReference type="PANTHER" id="PTHR12526:SF510">
    <property type="entry name" value="D-INOSITOL 3-PHOSPHATE GLYCOSYLTRANSFERASE"/>
    <property type="match status" value="1"/>
</dbReference>
<protein>
    <recommendedName>
        <fullName evidence="1">D-inositol 3-phosphate glycosyltransferase</fullName>
    </recommendedName>
</protein>
<evidence type="ECO:0000256" key="2">
    <source>
        <dbReference type="ARBA" id="ARBA00022676"/>
    </source>
</evidence>
<sequence>MSYGLVFLGLPPHYERLKDVDPGLPIGGAQVAEHAMLQSLLRYSVAEPFIVVPNPTLARREARALLSAYDNHERALLAFPEELAIPDGVRVVVFQAITRLAEGAVFRRRWGEHGWPLVGLSHALNGADALQTAMLSTVRPDLFGASDTLICTSRGAVEAWRRLRARVSDSIAGDPSCPAGPKVPEERRGVEPFLIPLGVELGELSPVDPVAARRSLGIPDGATVFLCFGRLASRSKMDPNTPLLSFLKAFDRHPSRVLVIAGDSTGGEADRLNARVRALGLEHRVLLVENPSRRTKGLLHSAADVFLQLGDNSQETFGLAVIEAMAYGLPVIASDWSGYRDTVVDGVTGRLIPTSWRSDGYLGDTAGFVPEWDLGGALATEVAVDFELLTTALRDMADDPPQRRGMGEEGRQRARRKYAWPVIVPRIDALLGGLASPGTTVQSRRAPCWPPKTDEVFGHYATASPGLSGQLRCTDDTALLDAVRRIVPEVVDDTGMAPGAVRSVESLMETMASRGLRRYEARQLLLRGIKYGTLAPVPPSTGHI</sequence>
<evidence type="ECO:0000259" key="4">
    <source>
        <dbReference type="Pfam" id="PF00534"/>
    </source>
</evidence>
<dbReference type="Proteomes" id="UP000632289">
    <property type="component" value="Unassembled WGS sequence"/>
</dbReference>
<organism evidence="5 6">
    <name type="scientific">Streptomyces chumphonensis</name>
    <dbReference type="NCBI Taxonomy" id="1214925"/>
    <lineage>
        <taxon>Bacteria</taxon>
        <taxon>Bacillati</taxon>
        <taxon>Actinomycetota</taxon>
        <taxon>Actinomycetes</taxon>
        <taxon>Kitasatosporales</taxon>
        <taxon>Streptomycetaceae</taxon>
        <taxon>Streptomyces</taxon>
    </lineage>
</organism>
<dbReference type="Pfam" id="PF00534">
    <property type="entry name" value="Glycos_transf_1"/>
    <property type="match status" value="1"/>
</dbReference>
<evidence type="ECO:0000313" key="6">
    <source>
        <dbReference type="Proteomes" id="UP000632289"/>
    </source>
</evidence>
<feature type="domain" description="Glycosyl transferase family 1" evidence="4">
    <location>
        <begin position="213"/>
        <end position="355"/>
    </location>
</feature>
<keyword evidence="6" id="KW-1185">Reference proteome</keyword>
<dbReference type="InterPro" id="IPR001296">
    <property type="entry name" value="Glyco_trans_1"/>
</dbReference>
<dbReference type="CDD" id="cd03801">
    <property type="entry name" value="GT4_PimA-like"/>
    <property type="match status" value="1"/>
</dbReference>
<dbReference type="PANTHER" id="PTHR12526">
    <property type="entry name" value="GLYCOSYLTRANSFERASE"/>
    <property type="match status" value="1"/>
</dbReference>
<evidence type="ECO:0000256" key="3">
    <source>
        <dbReference type="ARBA" id="ARBA00022679"/>
    </source>
</evidence>
<accession>A0A927EV63</accession>
<dbReference type="EMBL" id="JACXYU010000001">
    <property type="protein sequence ID" value="MBD3930429.1"/>
    <property type="molecule type" value="Genomic_DNA"/>
</dbReference>
<name>A0A927EV63_9ACTN</name>
<gene>
    <name evidence="5" type="ORF">IF129_02410</name>
</gene>
<evidence type="ECO:0000313" key="5">
    <source>
        <dbReference type="EMBL" id="MBD3930429.1"/>
    </source>
</evidence>
<dbReference type="SUPFAM" id="SSF53756">
    <property type="entry name" value="UDP-Glycosyltransferase/glycogen phosphorylase"/>
    <property type="match status" value="1"/>
</dbReference>
<comment type="caution">
    <text evidence="5">The sequence shown here is derived from an EMBL/GenBank/DDBJ whole genome shotgun (WGS) entry which is preliminary data.</text>
</comment>
<dbReference type="RefSeq" id="WP_191207706.1">
    <property type="nucleotide sequence ID" value="NZ_BAABKL010000039.1"/>
</dbReference>
<evidence type="ECO:0000256" key="1">
    <source>
        <dbReference type="ARBA" id="ARBA00021292"/>
    </source>
</evidence>